<dbReference type="AlphaFoldDB" id="A0A5S9IRT7"/>
<dbReference type="Gene3D" id="3.30.70.1230">
    <property type="entry name" value="Nucleotide cyclase"/>
    <property type="match status" value="1"/>
</dbReference>
<dbReference type="Gene3D" id="1.10.260.40">
    <property type="entry name" value="lambda repressor-like DNA-binding domains"/>
    <property type="match status" value="1"/>
</dbReference>
<dbReference type="CDD" id="cd07302">
    <property type="entry name" value="CHD"/>
    <property type="match status" value="1"/>
</dbReference>
<dbReference type="PROSITE" id="PS50943">
    <property type="entry name" value="HTH_CROC1"/>
    <property type="match status" value="1"/>
</dbReference>
<dbReference type="PANTHER" id="PTHR46558:SF4">
    <property type="entry name" value="DNA-BIDING PHAGE PROTEIN"/>
    <property type="match status" value="1"/>
</dbReference>
<name>A0A5S9IRT7_UABAM</name>
<reference evidence="4 5" key="1">
    <citation type="submission" date="2019-08" db="EMBL/GenBank/DDBJ databases">
        <title>Complete genome sequence of Candidatus Uab amorphum.</title>
        <authorList>
            <person name="Shiratori T."/>
            <person name="Suzuki S."/>
            <person name="Kakizawa Y."/>
            <person name="Ishida K."/>
        </authorList>
    </citation>
    <scope>NUCLEOTIDE SEQUENCE [LARGE SCALE GENOMIC DNA]</scope>
    <source>
        <strain evidence="4 5">SRT547</strain>
    </source>
</reference>
<dbReference type="InterPro" id="IPR001054">
    <property type="entry name" value="A/G_cyclase"/>
</dbReference>
<dbReference type="EMBL" id="AP019860">
    <property type="protein sequence ID" value="BBM86929.1"/>
    <property type="molecule type" value="Genomic_DNA"/>
</dbReference>
<gene>
    <name evidence="4" type="ORF">UABAM_05331</name>
</gene>
<dbReference type="Proteomes" id="UP000326354">
    <property type="component" value="Chromosome"/>
</dbReference>
<evidence type="ECO:0000259" key="3">
    <source>
        <dbReference type="PROSITE" id="PS50943"/>
    </source>
</evidence>
<dbReference type="InterPro" id="IPR010982">
    <property type="entry name" value="Lambda_DNA-bd_dom_sf"/>
</dbReference>
<dbReference type="GO" id="GO:0009190">
    <property type="term" value="P:cyclic nucleotide biosynthetic process"/>
    <property type="evidence" value="ECO:0007669"/>
    <property type="project" value="InterPro"/>
</dbReference>
<dbReference type="InterPro" id="IPR029787">
    <property type="entry name" value="Nucleotide_cyclase"/>
</dbReference>
<dbReference type="PANTHER" id="PTHR46558">
    <property type="entry name" value="TRACRIPTIONAL REGULATORY PROTEIN-RELATED-RELATED"/>
    <property type="match status" value="1"/>
</dbReference>
<dbReference type="PROSITE" id="PS50125">
    <property type="entry name" value="GUANYLATE_CYCLASE_2"/>
    <property type="match status" value="1"/>
</dbReference>
<organism evidence="4 5">
    <name type="scientific">Uabimicrobium amorphum</name>
    <dbReference type="NCBI Taxonomy" id="2596890"/>
    <lineage>
        <taxon>Bacteria</taxon>
        <taxon>Pseudomonadati</taxon>
        <taxon>Planctomycetota</taxon>
        <taxon>Candidatus Uabimicrobiia</taxon>
        <taxon>Candidatus Uabimicrobiales</taxon>
        <taxon>Candidatus Uabimicrobiaceae</taxon>
        <taxon>Candidatus Uabimicrobium</taxon>
    </lineage>
</organism>
<keyword evidence="1" id="KW-0238">DNA-binding</keyword>
<dbReference type="GO" id="GO:0004016">
    <property type="term" value="F:adenylate cyclase activity"/>
    <property type="evidence" value="ECO:0007669"/>
    <property type="project" value="UniProtKB-ARBA"/>
</dbReference>
<evidence type="ECO:0000313" key="5">
    <source>
        <dbReference type="Proteomes" id="UP000326354"/>
    </source>
</evidence>
<dbReference type="KEGG" id="uam:UABAM_05331"/>
<dbReference type="GO" id="GO:0003677">
    <property type="term" value="F:DNA binding"/>
    <property type="evidence" value="ECO:0007669"/>
    <property type="project" value="UniProtKB-KW"/>
</dbReference>
<dbReference type="InterPro" id="IPR001387">
    <property type="entry name" value="Cro/C1-type_HTH"/>
</dbReference>
<dbReference type="Pfam" id="PF01381">
    <property type="entry name" value="HTH_3"/>
    <property type="match status" value="1"/>
</dbReference>
<dbReference type="CDD" id="cd00093">
    <property type="entry name" value="HTH_XRE"/>
    <property type="match status" value="1"/>
</dbReference>
<evidence type="ECO:0000313" key="4">
    <source>
        <dbReference type="EMBL" id="BBM86929.1"/>
    </source>
</evidence>
<dbReference type="OrthoDB" id="9812495at2"/>
<feature type="domain" description="HTH cro/C1-type" evidence="3">
    <location>
        <begin position="10"/>
        <end position="64"/>
    </location>
</feature>
<keyword evidence="5" id="KW-1185">Reference proteome</keyword>
<feature type="domain" description="Guanylate cyclase" evidence="2">
    <location>
        <begin position="78"/>
        <end position="189"/>
    </location>
</feature>
<dbReference type="SUPFAM" id="SSF55073">
    <property type="entry name" value="Nucleotide cyclase"/>
    <property type="match status" value="1"/>
</dbReference>
<evidence type="ECO:0000256" key="1">
    <source>
        <dbReference type="ARBA" id="ARBA00023125"/>
    </source>
</evidence>
<dbReference type="SMART" id="SM00530">
    <property type="entry name" value="HTH_XRE"/>
    <property type="match status" value="1"/>
</dbReference>
<proteinExistence type="predicted"/>
<dbReference type="RefSeq" id="WP_151970965.1">
    <property type="nucleotide sequence ID" value="NZ_AP019860.1"/>
</dbReference>
<dbReference type="GO" id="GO:0035556">
    <property type="term" value="P:intracellular signal transduction"/>
    <property type="evidence" value="ECO:0007669"/>
    <property type="project" value="InterPro"/>
</dbReference>
<protein>
    <submittedName>
        <fullName evidence="4">Transcriptional regulator</fullName>
    </submittedName>
</protein>
<evidence type="ECO:0000259" key="2">
    <source>
        <dbReference type="PROSITE" id="PS50125"/>
    </source>
</evidence>
<sequence length="240" mass="26692">MNLKHLGLRIKRQREKQKLRQIDIANALHVSSQAVSKWERGENAPDISLLVELARLLDISVEWLLVGEFPEADTFDATIFCTSLNGFAEKSKTTHPRDLATEMNSLFFTITEIVLKHNGVPVKYVGDGFLAFFTGENSRTNAIDAAIRSRKLTGNNDLIVSLHFGAIYLGTIGHPDYSCKDILGKNVNTCFLVLPWIAKNCGSGIGITKPTLDEEHEFTYCGKLTTVAGLEQEVFQVDYS</sequence>
<accession>A0A5S9IRT7</accession>
<dbReference type="SUPFAM" id="SSF47413">
    <property type="entry name" value="lambda repressor-like DNA-binding domains"/>
    <property type="match status" value="1"/>
</dbReference>